<dbReference type="EMBL" id="JAIWYE010000037">
    <property type="protein sequence ID" value="MCA4706193.1"/>
    <property type="molecule type" value="Genomic_DNA"/>
</dbReference>
<reference evidence="2" key="1">
    <citation type="submission" date="2023-08" db="EMBL/GenBank/DDBJ databases">
        <title>Mucin Metabolism Genes Underlie the Key Renovations of Bacteroides xylanisolvens Genomes in Captive Great Apes.</title>
        <authorList>
            <person name="Nishida A.H."/>
        </authorList>
    </citation>
    <scope>NUCLEOTIDE SEQUENCE</scope>
    <source>
        <strain evidence="2">P13.H9</strain>
    </source>
</reference>
<dbReference type="AlphaFoldDB" id="A0AAW4T799"/>
<protein>
    <submittedName>
        <fullName evidence="2">DUF262 domain-containing protein</fullName>
    </submittedName>
</protein>
<evidence type="ECO:0000313" key="3">
    <source>
        <dbReference type="Proteomes" id="UP001198461"/>
    </source>
</evidence>
<dbReference type="PANTHER" id="PTHR37292:SF2">
    <property type="entry name" value="DUF262 DOMAIN-CONTAINING PROTEIN"/>
    <property type="match status" value="1"/>
</dbReference>
<evidence type="ECO:0000313" key="2">
    <source>
        <dbReference type="EMBL" id="MCA4706193.1"/>
    </source>
</evidence>
<gene>
    <name evidence="2" type="ORF">LD004_21555</name>
</gene>
<name>A0AAW4T799_9BACE</name>
<dbReference type="Proteomes" id="UP001198461">
    <property type="component" value="Unassembled WGS sequence"/>
</dbReference>
<dbReference type="Pfam" id="PF03235">
    <property type="entry name" value="GmrSD_N"/>
    <property type="match status" value="1"/>
</dbReference>
<proteinExistence type="predicted"/>
<feature type="domain" description="GmrSD restriction endonucleases N-terminal" evidence="1">
    <location>
        <begin position="18"/>
        <end position="220"/>
    </location>
</feature>
<dbReference type="InterPro" id="IPR004919">
    <property type="entry name" value="GmrSD_N"/>
</dbReference>
<accession>A0AAW4T799</accession>
<organism evidence="2 3">
    <name type="scientific">Bacteroides xylanisolvens</name>
    <dbReference type="NCBI Taxonomy" id="371601"/>
    <lineage>
        <taxon>Bacteria</taxon>
        <taxon>Pseudomonadati</taxon>
        <taxon>Bacteroidota</taxon>
        <taxon>Bacteroidia</taxon>
        <taxon>Bacteroidales</taxon>
        <taxon>Bacteroidaceae</taxon>
        <taxon>Bacteroides</taxon>
    </lineage>
</organism>
<dbReference type="PANTHER" id="PTHR37292">
    <property type="entry name" value="VNG6097C"/>
    <property type="match status" value="1"/>
</dbReference>
<evidence type="ECO:0000259" key="1">
    <source>
        <dbReference type="Pfam" id="PF03235"/>
    </source>
</evidence>
<sequence length="601" mass="69131">MPQYSVNNLTVDNVLGYIKNKEIAIPEIQRPFVWKSDQIRDLIDSLYNGYPIGYLIIWQNPDTVDKNGEKTIGKKIMIDGQQRITALMTSIVGLHVIDKDFKDKVHRIAFNPYASENGEPCFEVQNPAILKDKKWIDDISYLFSNDYNAFEFIPKFCKDNPDFEPMKLNKLLERVRDIKNAPIGVINLNKELSIDKVTEIFIRINSKGSSLTQADFVMSTIAADDQYGGQMLRKAIDYFCHLFSNHNFISIIEKDDEFVASEYYPMIKWVANADTNLFNLSFDDVLRIAFESRYYRGKMANLTDLLHGRNFETRSYEDEIMANTFATLTCAIKDVFNKFIYDQIIECLKGAGFVSKRLIKGRMALDFAYMLFLRLRNDASIDKLKVAHYVQKWYIMSVLTGRYASSPETMMEKDLRAMREKGFLTFYSEAMANITDTFWDITLVQNLETSSSTSPTFNVYLAAQCKNVDASFLSVGSKVRDLLDSADIHHIFPRQYLKDNGMNSTTVYNQVANYAYLNKPVNIAVGKKAPKVYLGDVTTAILQAEESQYTTIKSMDELYANLDENSIPRDVISMDATDYSRFLDERRKLMAAKIRDYFNSL</sequence>
<dbReference type="RefSeq" id="WP_225451201.1">
    <property type="nucleotide sequence ID" value="NZ_JAIWXB010000037.1"/>
</dbReference>
<comment type="caution">
    <text evidence="2">The sequence shown here is derived from an EMBL/GenBank/DDBJ whole genome shotgun (WGS) entry which is preliminary data.</text>
</comment>